<dbReference type="EMBL" id="CM042890">
    <property type="protein sequence ID" value="KAI4312968.1"/>
    <property type="molecule type" value="Genomic_DNA"/>
</dbReference>
<name>A0ACB9LPL0_9MYRT</name>
<sequence length="94" mass="10417">MNRLLSGPGGGLGLTVLNGELDGDVEPLPIPSCLLGDAPHSPCCLVGGAVNRILEDLVAKDFVEAEKRNFRWRPQRRTRMRIWSSRTVVFFRGK</sequence>
<reference evidence="2" key="1">
    <citation type="journal article" date="2023" name="Front. Plant Sci.">
        <title>Chromosomal-level genome assembly of Melastoma candidum provides insights into trichome evolution.</title>
        <authorList>
            <person name="Zhong Y."/>
            <person name="Wu W."/>
            <person name="Sun C."/>
            <person name="Zou P."/>
            <person name="Liu Y."/>
            <person name="Dai S."/>
            <person name="Zhou R."/>
        </authorList>
    </citation>
    <scope>NUCLEOTIDE SEQUENCE [LARGE SCALE GENOMIC DNA]</scope>
</reference>
<evidence type="ECO:0000313" key="1">
    <source>
        <dbReference type="EMBL" id="KAI4312968.1"/>
    </source>
</evidence>
<dbReference type="Proteomes" id="UP001057402">
    <property type="component" value="Chromosome 11"/>
</dbReference>
<proteinExistence type="predicted"/>
<evidence type="ECO:0000313" key="2">
    <source>
        <dbReference type="Proteomes" id="UP001057402"/>
    </source>
</evidence>
<organism evidence="1 2">
    <name type="scientific">Melastoma candidum</name>
    <dbReference type="NCBI Taxonomy" id="119954"/>
    <lineage>
        <taxon>Eukaryota</taxon>
        <taxon>Viridiplantae</taxon>
        <taxon>Streptophyta</taxon>
        <taxon>Embryophyta</taxon>
        <taxon>Tracheophyta</taxon>
        <taxon>Spermatophyta</taxon>
        <taxon>Magnoliopsida</taxon>
        <taxon>eudicotyledons</taxon>
        <taxon>Gunneridae</taxon>
        <taxon>Pentapetalae</taxon>
        <taxon>rosids</taxon>
        <taxon>malvids</taxon>
        <taxon>Myrtales</taxon>
        <taxon>Melastomataceae</taxon>
        <taxon>Melastomatoideae</taxon>
        <taxon>Melastomateae</taxon>
        <taxon>Melastoma</taxon>
    </lineage>
</organism>
<accession>A0ACB9LPL0</accession>
<gene>
    <name evidence="1" type="ORF">MLD38_037752</name>
</gene>
<keyword evidence="2" id="KW-1185">Reference proteome</keyword>
<protein>
    <submittedName>
        <fullName evidence="1">Uncharacterized protein</fullName>
    </submittedName>
</protein>
<comment type="caution">
    <text evidence="1">The sequence shown here is derived from an EMBL/GenBank/DDBJ whole genome shotgun (WGS) entry which is preliminary data.</text>
</comment>